<dbReference type="InterPro" id="IPR023753">
    <property type="entry name" value="FAD/NAD-binding_dom"/>
</dbReference>
<dbReference type="GO" id="GO:0071949">
    <property type="term" value="F:FAD binding"/>
    <property type="evidence" value="ECO:0007669"/>
    <property type="project" value="TreeGrafter"/>
</dbReference>
<keyword evidence="6" id="KW-0560">Oxidoreductase</keyword>
<dbReference type="InterPro" id="IPR015904">
    <property type="entry name" value="Sulphide_quinone_reductase"/>
</dbReference>
<keyword evidence="2" id="KW-0285">Flavoprotein</keyword>
<proteinExistence type="predicted"/>
<evidence type="ECO:0000256" key="4">
    <source>
        <dbReference type="ARBA" id="ARBA00022827"/>
    </source>
</evidence>
<dbReference type="SUPFAM" id="SSF51905">
    <property type="entry name" value="FAD/NAD(P)-binding domain"/>
    <property type="match status" value="2"/>
</dbReference>
<sequence length="419" mass="47264">MGQHHKIIIIGGGTGGITVAARLLRKDSKLDIGIIEPSSKHYYQPAWTLVGAGTYDLEDTIRDEKDFIPKGATWIQDKVTSVDPDKNSLTTAEKGTITYDYLVVAAGIQYNWDAIPGLKEALGKYGVTSNYEKDMTTYTWELLQKTKSGNALFTQPATPIKCGGAPQKIMYLAEDYWRKQGVRENINVIFATPGTVIFGVKNFADALNKIIKNRNILTRYYHKLVEINPEKKEAIYEFTKPDVKAVLTDEDRKLGIRLEGDNKFVIPFAMLHTPPPQSAPDFIKNSKLAKPDDPYGWVDVDKHTLQHVRYANVYSLGDASSTPNAKTGAAVRKQAPVLVENLLDTMKNAPLKDNPVYDGYGSCPLVTRYGRMVLAEFDYDNKPTPSFPFNLAKERYSMWLMKKYFLPWLYWNRMLKGKA</sequence>
<dbReference type="PANTHER" id="PTHR10632:SF2">
    <property type="entry name" value="SULFIDE:QUINONE OXIDOREDUCTASE, MITOCHONDRIAL"/>
    <property type="match status" value="1"/>
</dbReference>
<comment type="cofactor">
    <cofactor evidence="1">
        <name>FAD</name>
        <dbReference type="ChEBI" id="CHEBI:57692"/>
    </cofactor>
</comment>
<dbReference type="GO" id="GO:0070224">
    <property type="term" value="F:sulfide:quinone oxidoreductase activity"/>
    <property type="evidence" value="ECO:0007669"/>
    <property type="project" value="TreeGrafter"/>
</dbReference>
<keyword evidence="5" id="KW-0809">Transit peptide</keyword>
<name>A0A9X1HNS0_9BACT</name>
<evidence type="ECO:0000313" key="8">
    <source>
        <dbReference type="EMBL" id="MCA6073574.1"/>
    </source>
</evidence>
<dbReference type="EMBL" id="JAIXNE010000001">
    <property type="protein sequence ID" value="MCA6073574.1"/>
    <property type="molecule type" value="Genomic_DNA"/>
</dbReference>
<feature type="domain" description="FAD/NAD(P)-binding" evidence="7">
    <location>
        <begin position="6"/>
        <end position="125"/>
    </location>
</feature>
<dbReference type="Gene3D" id="3.50.50.60">
    <property type="entry name" value="FAD/NAD(P)-binding domain"/>
    <property type="match status" value="2"/>
</dbReference>
<evidence type="ECO:0000259" key="7">
    <source>
        <dbReference type="Pfam" id="PF07992"/>
    </source>
</evidence>
<comment type="caution">
    <text evidence="8">The sequence shown here is derived from an EMBL/GenBank/DDBJ whole genome shotgun (WGS) entry which is preliminary data.</text>
</comment>
<evidence type="ECO:0000256" key="1">
    <source>
        <dbReference type="ARBA" id="ARBA00001974"/>
    </source>
</evidence>
<dbReference type="GO" id="GO:0070221">
    <property type="term" value="P:sulfide oxidation, using sulfide:quinone oxidoreductase"/>
    <property type="evidence" value="ECO:0007669"/>
    <property type="project" value="TreeGrafter"/>
</dbReference>
<dbReference type="GO" id="GO:0048038">
    <property type="term" value="F:quinone binding"/>
    <property type="evidence" value="ECO:0007669"/>
    <property type="project" value="UniProtKB-KW"/>
</dbReference>
<evidence type="ECO:0000313" key="9">
    <source>
        <dbReference type="Proteomes" id="UP001139409"/>
    </source>
</evidence>
<evidence type="ECO:0000256" key="2">
    <source>
        <dbReference type="ARBA" id="ARBA00022630"/>
    </source>
</evidence>
<dbReference type="PANTHER" id="PTHR10632">
    <property type="entry name" value="SULFIDE:QUINONE OXIDOREDUCTASE"/>
    <property type="match status" value="1"/>
</dbReference>
<dbReference type="RefSeq" id="WP_225696689.1">
    <property type="nucleotide sequence ID" value="NZ_JAIXNE010000001.1"/>
</dbReference>
<dbReference type="FunFam" id="3.50.50.60:FF:000034">
    <property type="entry name" value="sulfide:quinone oxidoreductase, mitochondrial"/>
    <property type="match status" value="1"/>
</dbReference>
<dbReference type="Proteomes" id="UP001139409">
    <property type="component" value="Unassembled WGS sequence"/>
</dbReference>
<evidence type="ECO:0000256" key="6">
    <source>
        <dbReference type="ARBA" id="ARBA00023002"/>
    </source>
</evidence>
<keyword evidence="3" id="KW-0874">Quinone</keyword>
<evidence type="ECO:0000256" key="5">
    <source>
        <dbReference type="ARBA" id="ARBA00022946"/>
    </source>
</evidence>
<gene>
    <name evidence="8" type="ORF">LDX50_01785</name>
</gene>
<evidence type="ECO:0000256" key="3">
    <source>
        <dbReference type="ARBA" id="ARBA00022719"/>
    </source>
</evidence>
<keyword evidence="4" id="KW-0274">FAD</keyword>
<keyword evidence="9" id="KW-1185">Reference proteome</keyword>
<protein>
    <submittedName>
        <fullName evidence="8">NAD(P)/FAD-dependent oxidoreductase</fullName>
    </submittedName>
</protein>
<organism evidence="8 9">
    <name type="scientific">Fulvivirga sedimenti</name>
    <dbReference type="NCBI Taxonomy" id="2879465"/>
    <lineage>
        <taxon>Bacteria</taxon>
        <taxon>Pseudomonadati</taxon>
        <taxon>Bacteroidota</taxon>
        <taxon>Cytophagia</taxon>
        <taxon>Cytophagales</taxon>
        <taxon>Fulvivirgaceae</taxon>
        <taxon>Fulvivirga</taxon>
    </lineage>
</organism>
<accession>A0A9X1HNS0</accession>
<reference evidence="8" key="1">
    <citation type="submission" date="2021-09" db="EMBL/GenBank/DDBJ databases">
        <title>Fulvivirga sp. isolated from coastal sediment.</title>
        <authorList>
            <person name="Yu H."/>
        </authorList>
    </citation>
    <scope>NUCLEOTIDE SEQUENCE</scope>
    <source>
        <strain evidence="8">1062</strain>
    </source>
</reference>
<dbReference type="InterPro" id="IPR036188">
    <property type="entry name" value="FAD/NAD-bd_sf"/>
</dbReference>
<dbReference type="Pfam" id="PF07992">
    <property type="entry name" value="Pyr_redox_2"/>
    <property type="match status" value="1"/>
</dbReference>
<dbReference type="AlphaFoldDB" id="A0A9X1HNS0"/>